<feature type="region of interest" description="Disordered" evidence="1">
    <location>
        <begin position="646"/>
        <end position="685"/>
    </location>
</feature>
<feature type="region of interest" description="Disordered" evidence="1">
    <location>
        <begin position="336"/>
        <end position="388"/>
    </location>
</feature>
<feature type="region of interest" description="Disordered" evidence="1">
    <location>
        <begin position="450"/>
        <end position="557"/>
    </location>
</feature>
<proteinExistence type="predicted"/>
<feature type="compositionally biased region" description="Polar residues" evidence="1">
    <location>
        <begin position="365"/>
        <end position="388"/>
    </location>
</feature>
<evidence type="ECO:0000256" key="1">
    <source>
        <dbReference type="SAM" id="MobiDB-lite"/>
    </source>
</evidence>
<dbReference type="PANTHER" id="PTHR16155">
    <property type="entry name" value="DED DOMAIN-CONTAINING PROTEIN"/>
    <property type="match status" value="1"/>
</dbReference>
<feature type="compositionally biased region" description="Basic and acidic residues" evidence="1">
    <location>
        <begin position="548"/>
        <end position="557"/>
    </location>
</feature>
<feature type="compositionally biased region" description="Basic and acidic residues" evidence="1">
    <location>
        <begin position="468"/>
        <end position="477"/>
    </location>
</feature>
<feature type="compositionally biased region" description="Polar residues" evidence="1">
    <location>
        <begin position="646"/>
        <end position="666"/>
    </location>
</feature>
<gene>
    <name evidence="2" type="primary">SAMD9L_5</name>
    <name evidence="2" type="ORF">OS493_030339</name>
</gene>
<sequence length="2375" mass="268737">MNSEEELRNFLIKELKLPFGLGFKFSRFWFRKYHKRVETLDASGFGTPQRQKNVQYGEITISKNLKKQDENKGSPFNLTTAKLKSEDSAQAQKPPISDQPIETISIRPDSGTFKMQHQEKEDEPVAHTTLDKTNKITHDAALSAFVPSPGECHLKEEFQETKQDSMQNERSNEIWQPEPEEIFSQTTAKKENDAEPENAYFTGKYPKTKDVIKEGGSVEVIQETAAVVRDKRSNDDSCSSDSLIKAEEPENDQGELSWPSVTEEGAVAMTTDNEPTPSNGDVDMYTHQTDITVQVANPDTRTNGCQEDVTNENVVAFALNEEVLLEKLVVDDQTEGEACKTEQSKDHVHTDSRPYQRGMSDQEGQDSNGIPIITSQEEPTEKNVSSSAVNKQILQIDTVATDDLCEDETSKIGIIDKDLKTRISQTEFSGHEVQSTSDAVANVCEENITKEKAANENENATNTVLYDQPKDETRITEQTEQSNGETDYLASVPNSVGPGKGDHHHRSNTKKGGKKNRNKSKGMGIVESREKSEKEKTSLEEESLPSTDSDRCPQGGEKKFDIKQEYATDDVPRGDLTCTTLNDKNNNNPKVNPATMKTAANEVAISATTAEPLLANEESSSAEKTQTETIVASHDANESMGSSFGQQITAASSTQGIEPEGQNNLPERNIDEEVTEPVSKCTPRPFGVKGRDASYQKGFVLDAEENREVEFKSFTSAQPSTLPWKIMEKAKKFIGACLNADSKGIIYFGVGDCQEQCSKFKRGEILGLEVEDIIDDIVKAFQFVLDDHMKSDAGQLQKGGDQNCVNLEFIPVKNEGNLKLYVVEIEVIRDWKLCKDNVYYCKRWTEKRGVTIDKDHSSKKALSDFYKVHKDEFDDVAIRTNGASTSVKQHEVNRQVKEPLMAKYKEWKREAKLGISESLEGPNLDDSDVKRFSTLVRERLRDMNFKDFGYILIANKLPPQYRGTPYLAFLQNIPWLAVFDLFDAASKKDGLHYVCNETSDAPRAKLRSLDDFKEVSSDWISGNDFTLPTRGTTWILNNEEMQKGDWIKCSRDCFYRALSAYRLCFPPGRLLCVFLGLGENAVQEMVDIMECCFSIFGNSASNCITIVSEIKNVAEAFIKASKPSLQKDLRECSVAGIPWSLLKEIVREMVGPTKFEERGATTILPYFTGQLKEVLNKVIHSWDDLDVYSPNPRLPSLAEDIEKERNALYKGAQASQTNLFHSHCIPRTLEDETSLKIEHALKSLSKPGKDLGCHVKTVTVPYEPGSGATTMCRRILWNKRNDYRCTVVKAITPATDYQIEQLQGIIYDEKNINFSPPALVLVDNFPENETRRLTEKIMKRQTKCVILSTFPIGKLSTNSDFDITSLRQLDKKEMSLVKNILINITSDSERRRGAEEVLEREKRFIWFGLELFGRDYDKIEKRLQNHINSTLDFLGDSQEMHEMVLNFCCFLHYYSDGRAILPHPVASDFLYEASNETEEECALMQRIHKIFGGLLLEGFNETNGYYGWRPAHSLVSEVVKSKINIEDTAILLLEKVHKGKAYANKFLKEQIFKLFLDRKRISDPILMENLATDDDSIDSDFESEVVGFYEVRTRYSPLIVDILEGDNGIRGALRLLITICQKASQTEEKAYAWQQLARFMGYEMRAKEMDSKDDLHQRLHATINKEEDVKLSMPETGIEAAHVAVDIAINEQPKYSHHYVTKGVLYLLQLRDFKPEELPNLPCSMPAVIDICRKALDVYDKALSTTHALNHYSMIGKIQAIVSLLEIVKGLPFFRPEGERFTRYLKNSEIPREMEDAMTQEEHAYVQGLSSTTLDLFNELFRDVKLRQMTTYDENEIRGLSNAKIRASKLRRTFYEVTGFDRSGLSDMEVPMPSSPLTRDAPALYQQIVQDILFKHDETPYSSWANLSDGDVSLIYNLLKALCLRGYGSHDVLLICCKACLRLKERPSVDELDKTVRKWVAKYPKSEWAHLFNYMIHFPIPNGSLAAFSHSAKLSIKKCDKIVRDKTGIGFRKSGAEYFLGKGIGLYAIVTSQEFRWLETKWETKTDFWRSKEISEKLERVCGQKDVNFKGVITYQGIQLRFDDRRYPYDSKDDLWFYIGFSVAGPYAYDPVDNDTYAIIRRKLSESFPPCEAAKPTDTCGIGKPVSRRGKVRELNTLPLQPENSISSSMPHFLNTLPSGPPDSPTMVSNSTLPSSSKGLPGMSSWVSVDSLRHPATLASKRVSYASALQLGSARREEQMTKSATRQQPGGACNSLPTKGRIWKSIQGTRGNHNHEVFHPRYFDKKGKLHHGSWVCGAEKSRECNIHISRGCDIRSTSRCSFAHSWRGDTLQYVCTKCTQSNKPVCEERKTHEMYIWNLGPYYREDGMIWKDATQ</sequence>
<keyword evidence="3" id="KW-1185">Reference proteome</keyword>
<evidence type="ECO:0000313" key="3">
    <source>
        <dbReference type="Proteomes" id="UP001163046"/>
    </source>
</evidence>
<accession>A0A9W9ZLS3</accession>
<comment type="caution">
    <text evidence="2">The sequence shown here is derived from an EMBL/GenBank/DDBJ whole genome shotgun (WGS) entry which is preliminary data.</text>
</comment>
<dbReference type="PANTHER" id="PTHR16155:SF19">
    <property type="entry name" value="DED DOMAIN-CONTAINING PROTEIN"/>
    <property type="match status" value="1"/>
</dbReference>
<dbReference type="EMBL" id="MU825905">
    <property type="protein sequence ID" value="KAJ7383183.1"/>
    <property type="molecule type" value="Genomic_DNA"/>
</dbReference>
<protein>
    <submittedName>
        <fullName evidence="2">Sterile alpha motif domain-containing protein 9-like</fullName>
    </submittedName>
</protein>
<feature type="compositionally biased region" description="Basic and acidic residues" evidence="1">
    <location>
        <begin position="527"/>
        <end position="539"/>
    </location>
</feature>
<organism evidence="2 3">
    <name type="scientific">Desmophyllum pertusum</name>
    <dbReference type="NCBI Taxonomy" id="174260"/>
    <lineage>
        <taxon>Eukaryota</taxon>
        <taxon>Metazoa</taxon>
        <taxon>Cnidaria</taxon>
        <taxon>Anthozoa</taxon>
        <taxon>Hexacorallia</taxon>
        <taxon>Scleractinia</taxon>
        <taxon>Caryophylliina</taxon>
        <taxon>Caryophylliidae</taxon>
        <taxon>Desmophyllum</taxon>
    </lineage>
</organism>
<reference evidence="2" key="1">
    <citation type="submission" date="2023-01" db="EMBL/GenBank/DDBJ databases">
        <title>Genome assembly of the deep-sea coral Lophelia pertusa.</title>
        <authorList>
            <person name="Herrera S."/>
            <person name="Cordes E."/>
        </authorList>
    </citation>
    <scope>NUCLEOTIDE SEQUENCE</scope>
    <source>
        <strain evidence="2">USNM1676648</strain>
        <tissue evidence="2">Polyp</tissue>
    </source>
</reference>
<evidence type="ECO:0000313" key="2">
    <source>
        <dbReference type="EMBL" id="KAJ7383183.1"/>
    </source>
</evidence>
<feature type="compositionally biased region" description="Basic residues" evidence="1">
    <location>
        <begin position="502"/>
        <end position="520"/>
    </location>
</feature>
<dbReference type="OrthoDB" id="5984514at2759"/>
<feature type="compositionally biased region" description="Basic and acidic residues" evidence="1">
    <location>
        <begin position="337"/>
        <end position="354"/>
    </location>
</feature>
<name>A0A9W9ZLS3_9CNID</name>
<dbReference type="GO" id="GO:0005737">
    <property type="term" value="C:cytoplasm"/>
    <property type="evidence" value="ECO:0007669"/>
    <property type="project" value="TreeGrafter"/>
</dbReference>
<feature type="region of interest" description="Disordered" evidence="1">
    <location>
        <begin position="228"/>
        <end position="284"/>
    </location>
</feature>
<feature type="compositionally biased region" description="Polar residues" evidence="1">
    <location>
        <begin position="270"/>
        <end position="279"/>
    </location>
</feature>
<dbReference type="Proteomes" id="UP001163046">
    <property type="component" value="Unassembled WGS sequence"/>
</dbReference>
<feature type="region of interest" description="Disordered" evidence="1">
    <location>
        <begin position="84"/>
        <end position="104"/>
    </location>
</feature>